<dbReference type="AlphaFoldDB" id="A0A0B7IAZ3"/>
<dbReference type="EMBL" id="CDOI01000191">
    <property type="protein sequence ID" value="CEN49111.1"/>
    <property type="molecule type" value="Genomic_DNA"/>
</dbReference>
<dbReference type="Proteomes" id="UP000045051">
    <property type="component" value="Unassembled WGS sequence"/>
</dbReference>
<name>A0A0B7IAZ3_9FLAO</name>
<keyword evidence="4" id="KW-1185">Reference proteome</keyword>
<gene>
    <name evidence="1" type="ORF">CCAND38_760010</name>
    <name evidence="2" type="ORF">CCAND93_1290009</name>
</gene>
<accession>A0A0B7IAZ3</accession>
<protein>
    <submittedName>
        <fullName evidence="1">Uncharacterized protein</fullName>
    </submittedName>
</protein>
<sequence length="51" mass="6331">MSKHKDSKKQKKSYAKHNYLYEEYEHLSLYTHNELTHHLFINHLIKYSKLL</sequence>
<proteinExistence type="predicted"/>
<evidence type="ECO:0000313" key="1">
    <source>
        <dbReference type="EMBL" id="CEN49111.1"/>
    </source>
</evidence>
<reference evidence="3 4" key="1">
    <citation type="submission" date="2015-01" db="EMBL/GenBank/DDBJ databases">
        <authorList>
            <person name="MANFREDI Pablo"/>
        </authorList>
    </citation>
    <scope>NUCLEOTIDE SEQUENCE [LARGE SCALE GENOMIC DNA]</scope>
    <source>
        <strain evidence="1 4">CcD38</strain>
        <strain evidence="2 3">CcD93</strain>
    </source>
</reference>
<dbReference type="EMBL" id="CDOL01000034">
    <property type="protein sequence ID" value="CEN50973.1"/>
    <property type="molecule type" value="Genomic_DNA"/>
</dbReference>
<evidence type="ECO:0000313" key="4">
    <source>
        <dbReference type="Proteomes" id="UP000045051"/>
    </source>
</evidence>
<evidence type="ECO:0000313" key="2">
    <source>
        <dbReference type="EMBL" id="CEN50973.1"/>
    </source>
</evidence>
<evidence type="ECO:0000313" key="3">
    <source>
        <dbReference type="Proteomes" id="UP000038200"/>
    </source>
</evidence>
<dbReference type="Proteomes" id="UP000038200">
    <property type="component" value="Unassembled WGS sequence"/>
</dbReference>
<organism evidence="1 4">
    <name type="scientific">Capnocytophaga canis</name>
    <dbReference type="NCBI Taxonomy" id="1848903"/>
    <lineage>
        <taxon>Bacteria</taxon>
        <taxon>Pseudomonadati</taxon>
        <taxon>Bacteroidota</taxon>
        <taxon>Flavobacteriia</taxon>
        <taxon>Flavobacteriales</taxon>
        <taxon>Flavobacteriaceae</taxon>
        <taxon>Capnocytophaga</taxon>
    </lineage>
</organism>